<dbReference type="SMART" id="SM00368">
    <property type="entry name" value="LRR_RI"/>
    <property type="match status" value="2"/>
</dbReference>
<evidence type="ECO:0000256" key="1">
    <source>
        <dbReference type="ARBA" id="ARBA00022614"/>
    </source>
</evidence>
<keyword evidence="2" id="KW-0677">Repeat</keyword>
<gene>
    <name evidence="4" type="primary">LOC104962115</name>
</gene>
<dbReference type="Gene3D" id="3.80.10.10">
    <property type="entry name" value="Ribonuclease Inhibitor"/>
    <property type="match status" value="2"/>
</dbReference>
<evidence type="ECO:0000256" key="2">
    <source>
        <dbReference type="ARBA" id="ARBA00022737"/>
    </source>
</evidence>
<dbReference type="RefSeq" id="XP_010788815.1">
    <property type="nucleotide sequence ID" value="XM_010790513.1"/>
</dbReference>
<dbReference type="GeneID" id="104962115"/>
<dbReference type="PANTHER" id="PTHR47189">
    <property type="entry name" value="MHC CLASS II TRANSACTIVATOR"/>
    <property type="match status" value="1"/>
</dbReference>
<accession>A0A6I9PME3</accession>
<evidence type="ECO:0000313" key="3">
    <source>
        <dbReference type="Proteomes" id="UP000504611"/>
    </source>
</evidence>
<evidence type="ECO:0000313" key="4">
    <source>
        <dbReference type="RefSeq" id="XP_010788815.1"/>
    </source>
</evidence>
<proteinExistence type="predicted"/>
<dbReference type="Proteomes" id="UP000504611">
    <property type="component" value="Unplaced"/>
</dbReference>
<sequence>MALVLPSLTHITVLDIAENKIGEEGSVNLAKAVKCLKNLTKLQLTSVGTSELCDVAASLAHCPLIQDVGLGWNNCGDKVAEELARVMPLCQKLTRIDLESNTVSVFGAEALVRALQSCPALKLIRLWRNKVPISVANRLSQRDTRLNFSST</sequence>
<dbReference type="SUPFAM" id="SSF52047">
    <property type="entry name" value="RNI-like"/>
    <property type="match status" value="1"/>
</dbReference>
<dbReference type="OrthoDB" id="120976at2759"/>
<dbReference type="GO" id="GO:0045348">
    <property type="term" value="P:positive regulation of MHC class II biosynthetic process"/>
    <property type="evidence" value="ECO:0007669"/>
    <property type="project" value="TreeGrafter"/>
</dbReference>
<dbReference type="KEGG" id="ncc:104962115"/>
<keyword evidence="1" id="KW-0433">Leucine-rich repeat</keyword>
<name>A0A6I9PME3_9TELE</name>
<dbReference type="PANTHER" id="PTHR47189:SF1">
    <property type="entry name" value="MHC CLASS II TRANSACTIVATOR"/>
    <property type="match status" value="1"/>
</dbReference>
<dbReference type="AlphaFoldDB" id="A0A6I9PME3"/>
<keyword evidence="3" id="KW-1185">Reference proteome</keyword>
<dbReference type="GO" id="GO:0045345">
    <property type="term" value="P:positive regulation of MHC class I biosynthetic process"/>
    <property type="evidence" value="ECO:0007669"/>
    <property type="project" value="TreeGrafter"/>
</dbReference>
<dbReference type="InterPro" id="IPR032675">
    <property type="entry name" value="LRR_dom_sf"/>
</dbReference>
<protein>
    <submittedName>
        <fullName evidence="4">Protein NLRC5-like</fullName>
    </submittedName>
</protein>
<organism evidence="3 4">
    <name type="scientific">Notothenia coriiceps</name>
    <name type="common">black rockcod</name>
    <dbReference type="NCBI Taxonomy" id="8208"/>
    <lineage>
        <taxon>Eukaryota</taxon>
        <taxon>Metazoa</taxon>
        <taxon>Chordata</taxon>
        <taxon>Craniata</taxon>
        <taxon>Vertebrata</taxon>
        <taxon>Euteleostomi</taxon>
        <taxon>Actinopterygii</taxon>
        <taxon>Neopterygii</taxon>
        <taxon>Teleostei</taxon>
        <taxon>Neoteleostei</taxon>
        <taxon>Acanthomorphata</taxon>
        <taxon>Eupercaria</taxon>
        <taxon>Perciformes</taxon>
        <taxon>Notothenioidei</taxon>
        <taxon>Nototheniidae</taxon>
        <taxon>Notothenia</taxon>
    </lineage>
</organism>
<reference evidence="4" key="1">
    <citation type="submission" date="2025-08" db="UniProtKB">
        <authorList>
            <consortium name="RefSeq"/>
        </authorList>
    </citation>
    <scope>IDENTIFICATION</scope>
    <source>
        <tissue evidence="4">Muscle</tissue>
    </source>
</reference>
<dbReference type="Pfam" id="PF13516">
    <property type="entry name" value="LRR_6"/>
    <property type="match status" value="2"/>
</dbReference>
<dbReference type="InterPro" id="IPR001611">
    <property type="entry name" value="Leu-rich_rpt"/>
</dbReference>
<dbReference type="GO" id="GO:0045944">
    <property type="term" value="P:positive regulation of transcription by RNA polymerase II"/>
    <property type="evidence" value="ECO:0007669"/>
    <property type="project" value="TreeGrafter"/>
</dbReference>